<gene>
    <name evidence="1" type="ORF">PX52LOC_04694</name>
</gene>
<evidence type="ECO:0000313" key="1">
    <source>
        <dbReference type="EMBL" id="QEL17695.1"/>
    </source>
</evidence>
<dbReference type="AlphaFoldDB" id="A0A5C1AGD3"/>
<sequence>MLESQRDTIEVGFNQALLARHAWERFHLRLAAAQTLEDALAVVREATPVGSPSYSFYVNLAEFLRTWEPPQHARPEELTAYAELVGQLVAARAITPEAGELITVSLARGMEAARGRSE</sequence>
<evidence type="ECO:0000313" key="2">
    <source>
        <dbReference type="Proteomes" id="UP000324974"/>
    </source>
</evidence>
<dbReference type="EMBL" id="CP042425">
    <property type="protein sequence ID" value="QEL17695.1"/>
    <property type="molecule type" value="Genomic_DNA"/>
</dbReference>
<dbReference type="RefSeq" id="WP_149112270.1">
    <property type="nucleotide sequence ID" value="NZ_CP042425.1"/>
</dbReference>
<name>A0A5C1AGD3_9BACT</name>
<keyword evidence="2" id="KW-1185">Reference proteome</keyword>
<protein>
    <submittedName>
        <fullName evidence="1">Uncharacterized protein</fullName>
    </submittedName>
</protein>
<dbReference type="KEGG" id="lrs:PX52LOC_04694"/>
<organism evidence="1 2">
    <name type="scientific">Limnoglobus roseus</name>
    <dbReference type="NCBI Taxonomy" id="2598579"/>
    <lineage>
        <taxon>Bacteria</taxon>
        <taxon>Pseudomonadati</taxon>
        <taxon>Planctomycetota</taxon>
        <taxon>Planctomycetia</taxon>
        <taxon>Gemmatales</taxon>
        <taxon>Gemmataceae</taxon>
        <taxon>Limnoglobus</taxon>
    </lineage>
</organism>
<proteinExistence type="predicted"/>
<dbReference type="Proteomes" id="UP000324974">
    <property type="component" value="Chromosome"/>
</dbReference>
<accession>A0A5C1AGD3</accession>
<reference evidence="2" key="1">
    <citation type="submission" date="2019-08" db="EMBL/GenBank/DDBJ databases">
        <title>Limnoglobus roseus gen. nov., sp. nov., a novel freshwater planctomycete with a giant genome from the family Gemmataceae.</title>
        <authorList>
            <person name="Kulichevskaya I.S."/>
            <person name="Naumoff D.G."/>
            <person name="Miroshnikov K."/>
            <person name="Ivanova A."/>
            <person name="Philippov D.A."/>
            <person name="Hakobyan A."/>
            <person name="Rijpstra I.C."/>
            <person name="Sinninghe Damste J.S."/>
            <person name="Liesack W."/>
            <person name="Dedysh S.N."/>
        </authorList>
    </citation>
    <scope>NUCLEOTIDE SEQUENCE [LARGE SCALE GENOMIC DNA]</scope>
    <source>
        <strain evidence="2">PX52</strain>
    </source>
</reference>